<evidence type="ECO:0000256" key="2">
    <source>
        <dbReference type="SAM" id="Phobius"/>
    </source>
</evidence>
<evidence type="ECO:0000313" key="3">
    <source>
        <dbReference type="EMBL" id="AFC33529.1"/>
    </source>
</evidence>
<organism evidence="3 4">
    <name type="scientific">Paenibacillus mucilaginosus 3016</name>
    <dbReference type="NCBI Taxonomy" id="1116391"/>
    <lineage>
        <taxon>Bacteria</taxon>
        <taxon>Bacillati</taxon>
        <taxon>Bacillota</taxon>
        <taxon>Bacilli</taxon>
        <taxon>Bacillales</taxon>
        <taxon>Paenibacillaceae</taxon>
        <taxon>Paenibacillus</taxon>
    </lineage>
</organism>
<dbReference type="KEGG" id="pmq:PM3016_6934"/>
<accession>H6NQR1</accession>
<dbReference type="Proteomes" id="UP000007523">
    <property type="component" value="Chromosome"/>
</dbReference>
<name>H6NQR1_9BACL</name>
<reference evidence="3 4" key="1">
    <citation type="journal article" date="2012" name="J. Bacteriol.">
        <title>Complete Genome Sequence of Paenibacillus mucilaginosus 3016, a Bacterium Functional as Microbial Fertilizer.</title>
        <authorList>
            <person name="Ma M."/>
            <person name="Wang Z."/>
            <person name="Li L."/>
            <person name="Jiang X."/>
            <person name="Guan D."/>
            <person name="Cao F."/>
            <person name="Chen H."/>
            <person name="Wang X."/>
            <person name="Shen D."/>
            <person name="Du B."/>
            <person name="Li J."/>
        </authorList>
    </citation>
    <scope>NUCLEOTIDE SEQUENCE [LARGE SCALE GENOMIC DNA]</scope>
    <source>
        <strain evidence="3 4">3016</strain>
    </source>
</reference>
<gene>
    <name evidence="3" type="ORF">PM3016_6934</name>
</gene>
<dbReference type="AlphaFoldDB" id="H6NQR1"/>
<dbReference type="RefSeq" id="WP_014372496.1">
    <property type="nucleotide sequence ID" value="NC_016935.1"/>
</dbReference>
<keyword evidence="2" id="KW-0472">Membrane</keyword>
<evidence type="ECO:0000256" key="1">
    <source>
        <dbReference type="SAM" id="MobiDB-lite"/>
    </source>
</evidence>
<sequence length="191" mass="21303">MKPTIFWYRIALLGYLLAWFAGSFITAVSVYSGAVARLMGGEFPVIEEYVYYALAGAIGGTLYALRLLHEYYDNLNERWIVWYLLRPINCAVAAVMTIILFNSGILLLTTGETMEARIGIAFLVGFGYGKLMDKLRMLTETLFNGGAAKTSSPPDRPHQGSQAKRLDAKKNPLRRLRPVSGSYFIFLSPDS</sequence>
<feature type="region of interest" description="Disordered" evidence="1">
    <location>
        <begin position="146"/>
        <end position="170"/>
    </location>
</feature>
<proteinExistence type="predicted"/>
<keyword evidence="2" id="KW-0812">Transmembrane</keyword>
<dbReference type="HOGENOM" id="CLU_1601064_0_0_9"/>
<feature type="transmembrane region" description="Helical" evidence="2">
    <location>
        <begin position="12"/>
        <end position="34"/>
    </location>
</feature>
<feature type="transmembrane region" description="Helical" evidence="2">
    <location>
        <begin position="80"/>
        <end position="108"/>
    </location>
</feature>
<dbReference type="EMBL" id="CP003235">
    <property type="protein sequence ID" value="AFC33529.1"/>
    <property type="molecule type" value="Genomic_DNA"/>
</dbReference>
<feature type="transmembrane region" description="Helical" evidence="2">
    <location>
        <begin position="49"/>
        <end position="68"/>
    </location>
</feature>
<keyword evidence="4" id="KW-1185">Reference proteome</keyword>
<evidence type="ECO:0000313" key="4">
    <source>
        <dbReference type="Proteomes" id="UP000007523"/>
    </source>
</evidence>
<protein>
    <submittedName>
        <fullName evidence="3">Uncharacterized protein</fullName>
    </submittedName>
</protein>
<keyword evidence="2" id="KW-1133">Transmembrane helix</keyword>
<feature type="transmembrane region" description="Helical" evidence="2">
    <location>
        <begin position="114"/>
        <end position="131"/>
    </location>
</feature>